<comment type="subunit">
    <text evidence="1">Heterodimer of LeuC and LeuD.</text>
</comment>
<keyword evidence="2" id="KW-0479">Metal-binding</keyword>
<evidence type="ECO:0000256" key="5">
    <source>
        <dbReference type="ARBA" id="ARBA00023239"/>
    </source>
</evidence>
<evidence type="ECO:0000256" key="1">
    <source>
        <dbReference type="ARBA" id="ARBA00011271"/>
    </source>
</evidence>
<dbReference type="Pfam" id="PF00330">
    <property type="entry name" value="Aconitase"/>
    <property type="match status" value="2"/>
</dbReference>
<evidence type="ECO:0000313" key="7">
    <source>
        <dbReference type="EMBL" id="WFU62606.1"/>
    </source>
</evidence>
<dbReference type="InterPro" id="IPR015931">
    <property type="entry name" value="Acnase/IPM_dHydase_lsu_aba_1/3"/>
</dbReference>
<evidence type="ECO:0000313" key="8">
    <source>
        <dbReference type="Proteomes" id="UP001221546"/>
    </source>
</evidence>
<dbReference type="Gene3D" id="3.30.499.10">
    <property type="entry name" value="Aconitase, domain 3"/>
    <property type="match status" value="2"/>
</dbReference>
<name>A0ABY8JDB3_9BRAD</name>
<keyword evidence="4" id="KW-0411">Iron-sulfur</keyword>
<keyword evidence="8" id="KW-1185">Reference proteome</keyword>
<dbReference type="PANTHER" id="PTHR43822:SF2">
    <property type="entry name" value="HOMOACONITASE, MITOCHONDRIAL"/>
    <property type="match status" value="1"/>
</dbReference>
<protein>
    <submittedName>
        <fullName evidence="7">Aconitase family protein</fullName>
    </submittedName>
</protein>
<dbReference type="PANTHER" id="PTHR43822">
    <property type="entry name" value="HOMOACONITASE, MITOCHONDRIAL-RELATED"/>
    <property type="match status" value="1"/>
</dbReference>
<keyword evidence="5" id="KW-0456">Lyase</keyword>
<accession>A0ABY8JDB3</accession>
<gene>
    <name evidence="7" type="ORF">QA636_34920</name>
</gene>
<organism evidence="7 8">
    <name type="scientific">Bradyrhizobium brasilense</name>
    <dbReference type="NCBI Taxonomy" id="1419277"/>
    <lineage>
        <taxon>Bacteria</taxon>
        <taxon>Pseudomonadati</taxon>
        <taxon>Pseudomonadota</taxon>
        <taxon>Alphaproteobacteria</taxon>
        <taxon>Hyphomicrobiales</taxon>
        <taxon>Nitrobacteraceae</taxon>
        <taxon>Bradyrhizobium</taxon>
    </lineage>
</organism>
<sequence>MTEKLLARASGKDAVSAGDVVTVKIDVISIPDSVVDDWLIENNLKAWDPKRVVFSFDHFPPRATEANPKWWGDVEQSRAFAQKIGVPRENIYDVGRHGLSHQVPAEEGWVLPGIFYLSSDTQGATMGALNCFAMPGIFSTFPALATGEMWMVVPECVRIDLTGEMPKGILGKDIYFRLLQDLRGRADSRVLEFGGPGLQSLPIDVRMGVANGSNHIGAITSVFEPDQRLLEYVKPKAREPFEPVPPDRNAKYVESYEYDLSTFEPLVSGPGDISRIQPLSELRGTRVQAAYIGSCSGGRMEDLKLAAEVLDGRKISPEVRLVVTPISSNVQREAAENGVLRTLLRAGATVTSPGCGACHFGNDTPLRLADGETCITASVENYAGRMGSTKANIYAASAAVVAASALTGEITDPRGYFK</sequence>
<evidence type="ECO:0000256" key="2">
    <source>
        <dbReference type="ARBA" id="ARBA00022723"/>
    </source>
</evidence>
<dbReference type="SUPFAM" id="SSF53732">
    <property type="entry name" value="Aconitase iron-sulfur domain"/>
    <property type="match status" value="1"/>
</dbReference>
<dbReference type="EMBL" id="CP121646">
    <property type="protein sequence ID" value="WFU62606.1"/>
    <property type="molecule type" value="Genomic_DNA"/>
</dbReference>
<dbReference type="InterPro" id="IPR036008">
    <property type="entry name" value="Aconitase_4Fe-4S_dom"/>
</dbReference>
<dbReference type="InterPro" id="IPR050067">
    <property type="entry name" value="IPM_dehydratase_rel_enz"/>
</dbReference>
<proteinExistence type="predicted"/>
<evidence type="ECO:0000256" key="3">
    <source>
        <dbReference type="ARBA" id="ARBA00023004"/>
    </source>
</evidence>
<evidence type="ECO:0000259" key="6">
    <source>
        <dbReference type="Pfam" id="PF00330"/>
    </source>
</evidence>
<dbReference type="Proteomes" id="UP001221546">
    <property type="component" value="Chromosome"/>
</dbReference>
<reference evidence="7 8" key="1">
    <citation type="submission" date="2023-04" db="EMBL/GenBank/DDBJ databases">
        <title>Australian commercial rhizobial inoculants.</title>
        <authorList>
            <person name="Kohlmeier M.G."/>
            <person name="O'Hara G.W."/>
            <person name="Colombi E."/>
            <person name="Ramsay J.P."/>
            <person name="Terpolilli J."/>
        </authorList>
    </citation>
    <scope>NUCLEOTIDE SEQUENCE [LARGE SCALE GENOMIC DNA]</scope>
    <source>
        <strain evidence="7 8">CB627</strain>
    </source>
</reference>
<feature type="domain" description="Aconitase/3-isopropylmalate dehydratase large subunit alpha/beta/alpha" evidence="6">
    <location>
        <begin position="280"/>
        <end position="408"/>
    </location>
</feature>
<keyword evidence="3" id="KW-0408">Iron</keyword>
<feature type="domain" description="Aconitase/3-isopropylmalate dehydratase large subunit alpha/beta/alpha" evidence="6">
    <location>
        <begin position="90"/>
        <end position="279"/>
    </location>
</feature>
<dbReference type="InterPro" id="IPR001030">
    <property type="entry name" value="Acoase/IPM_deHydtase_lsu_aba"/>
</dbReference>
<evidence type="ECO:0000256" key="4">
    <source>
        <dbReference type="ARBA" id="ARBA00023014"/>
    </source>
</evidence>
<dbReference type="RefSeq" id="WP_310885265.1">
    <property type="nucleotide sequence ID" value="NZ_CP121646.1"/>
</dbReference>